<accession>C7ZQ23</accession>
<organism evidence="2 3">
    <name type="scientific">Fusarium vanettenii (strain ATCC MYA-4622 / CBS 123669 / FGSC 9596 / NRRL 45880 / 77-13-4)</name>
    <name type="common">Fusarium solani subsp. pisi</name>
    <dbReference type="NCBI Taxonomy" id="660122"/>
    <lineage>
        <taxon>Eukaryota</taxon>
        <taxon>Fungi</taxon>
        <taxon>Dikarya</taxon>
        <taxon>Ascomycota</taxon>
        <taxon>Pezizomycotina</taxon>
        <taxon>Sordariomycetes</taxon>
        <taxon>Hypocreomycetidae</taxon>
        <taxon>Hypocreales</taxon>
        <taxon>Nectriaceae</taxon>
        <taxon>Fusarium</taxon>
        <taxon>Fusarium solani species complex</taxon>
        <taxon>Fusarium vanettenii</taxon>
    </lineage>
</organism>
<dbReference type="OrthoDB" id="3469466at2759"/>
<dbReference type="Proteomes" id="UP000005206">
    <property type="component" value="Unassembled WGS sequence"/>
</dbReference>
<dbReference type="PANTHER" id="PTHR37540:SF5">
    <property type="entry name" value="TRANSCRIPTION FACTOR DOMAIN-CONTAINING PROTEIN"/>
    <property type="match status" value="1"/>
</dbReference>
<name>C7ZQ23_FUSV7</name>
<dbReference type="EMBL" id="GG698979">
    <property type="protein sequence ID" value="EEU33884.1"/>
    <property type="molecule type" value="Genomic_DNA"/>
</dbReference>
<dbReference type="VEuPathDB" id="FungiDB:NECHADRAFT_102281"/>
<evidence type="ECO:0000313" key="3">
    <source>
        <dbReference type="Proteomes" id="UP000005206"/>
    </source>
</evidence>
<reference evidence="2 3" key="1">
    <citation type="journal article" date="2009" name="PLoS Genet.">
        <title>The genome of Nectria haematococca: contribution of supernumerary chromosomes to gene expansion.</title>
        <authorList>
            <person name="Coleman J.J."/>
            <person name="Rounsley S.D."/>
            <person name="Rodriguez-Carres M."/>
            <person name="Kuo A."/>
            <person name="Wasmann C.C."/>
            <person name="Grimwood J."/>
            <person name="Schmutz J."/>
            <person name="Taga M."/>
            <person name="White G.J."/>
            <person name="Zhou S."/>
            <person name="Schwartz D.C."/>
            <person name="Freitag M."/>
            <person name="Ma L.J."/>
            <person name="Danchin E.G."/>
            <person name="Henrissat B."/>
            <person name="Coutinho P.M."/>
            <person name="Nelson D.R."/>
            <person name="Straney D."/>
            <person name="Napoli C.A."/>
            <person name="Barker B.M."/>
            <person name="Gribskov M."/>
            <person name="Rep M."/>
            <person name="Kroken S."/>
            <person name="Molnar I."/>
            <person name="Rensing C."/>
            <person name="Kennell J.C."/>
            <person name="Zamora J."/>
            <person name="Farman M.L."/>
            <person name="Selker E.U."/>
            <person name="Salamov A."/>
            <person name="Shapiro H."/>
            <person name="Pangilinan J."/>
            <person name="Lindquist E."/>
            <person name="Lamers C."/>
            <person name="Grigoriev I.V."/>
            <person name="Geiser D.M."/>
            <person name="Covert S.F."/>
            <person name="Temporini E."/>
            <person name="Vanetten H.D."/>
        </authorList>
    </citation>
    <scope>NUCLEOTIDE SEQUENCE [LARGE SCALE GENOMIC DNA]</scope>
    <source>
        <strain evidence="3">ATCC MYA-4622 / CBS 123669 / FGSC 9596 / NRRL 45880 / 77-13-4</strain>
    </source>
</reference>
<dbReference type="HOGENOM" id="CLU_015771_0_0_1"/>
<dbReference type="AlphaFoldDB" id="C7ZQ23"/>
<feature type="compositionally biased region" description="Basic and acidic residues" evidence="1">
    <location>
        <begin position="76"/>
        <end position="91"/>
    </location>
</feature>
<dbReference type="InParanoid" id="C7ZQ23"/>
<dbReference type="eggNOG" id="ENOG502RKZ0">
    <property type="taxonomic scope" value="Eukaryota"/>
</dbReference>
<evidence type="ECO:0000313" key="2">
    <source>
        <dbReference type="EMBL" id="EEU33884.1"/>
    </source>
</evidence>
<dbReference type="GeneID" id="9667119"/>
<feature type="region of interest" description="Disordered" evidence="1">
    <location>
        <begin position="55"/>
        <end position="99"/>
    </location>
</feature>
<evidence type="ECO:0008006" key="4">
    <source>
        <dbReference type="Google" id="ProtNLM"/>
    </source>
</evidence>
<dbReference type="PANTHER" id="PTHR37540">
    <property type="entry name" value="TRANSCRIPTION FACTOR (ACR-2), PUTATIVE-RELATED-RELATED"/>
    <property type="match status" value="1"/>
</dbReference>
<keyword evidence="3" id="KW-1185">Reference proteome</keyword>
<dbReference type="OMA" id="WINGRIP"/>
<dbReference type="KEGG" id="nhe:NECHADRAFT_102281"/>
<protein>
    <recommendedName>
        <fullName evidence="4">Transcription factor domain-containing protein</fullName>
    </recommendedName>
</protein>
<evidence type="ECO:0000256" key="1">
    <source>
        <dbReference type="SAM" id="MobiDB-lite"/>
    </source>
</evidence>
<proteinExistence type="predicted"/>
<sequence>MASNKGFSLFFLHHNPTGSPPDDRQLNAAARAHVSRQALKNRSARPRNLKFVSYTPETMRHGDGSGPSTRPNDTYGEERQVSAIADRDRGVTDPASRRMSSCPLRPAGWDPFHSFAMSGMGRDEHLMLYYAFTTTWPQFGEFESGRRNFAQSWLWRTLESPAAFYAGLMGSATHYTIFCPTARIQNRILAMGLKWKIQAIRAVRSLIEQHQSGSPREFTNSDLLAIFVLAIHGSINFSDEPEPHPLSPFATYRHMHVYGRLQPGKEHMNAIYYIVDQKGGISNIDQHAFGFVLPILDMLYNARLDTPPRYPCSRQLKPMVQEGLWAPDLEAHQKLKTLGECFRTSPDASLPTAPYLEPKMVKLLEVMAEVTVALDHYCRRGPGAPDSLDVLANNCDWASHAILSLPPYIPLAMSRSDLDQQPDIDTTTILHEICRLCTLLYHDMVLLPTPPHTGTKLRHSTRVLCLIQVIQRKDPIEDLRAFDFLTWAMVIGGIAARFTKLQVSYIKLIEKVARDTAWEVIHPRWERYLWFNTFALRNERTMAPNTDIATRALIVTLKAPCSGKTTAEVAEITGLSVRQVNRIYARAIERGFNPITYKNHRLSYQ</sequence>
<dbReference type="RefSeq" id="XP_003039597.1">
    <property type="nucleotide sequence ID" value="XM_003039551.1"/>
</dbReference>
<gene>
    <name evidence="2" type="ORF">NECHADRAFT_102281</name>
</gene>